<name>A0ABQ3VGY0_9CHLR</name>
<sequence length="95" mass="10534">MAILLATIAFFDSNLHLNSMIAILSNMYLYLKNCMCCRNGNFTFNNVSQGTYDLLWYANDGVTERLEYAVFSSDKSPFETITVGPLCPVTTSAVG</sequence>
<organism evidence="1 2">
    <name type="scientific">Dictyobacter formicarum</name>
    <dbReference type="NCBI Taxonomy" id="2778368"/>
    <lineage>
        <taxon>Bacteria</taxon>
        <taxon>Bacillati</taxon>
        <taxon>Chloroflexota</taxon>
        <taxon>Ktedonobacteria</taxon>
        <taxon>Ktedonobacterales</taxon>
        <taxon>Dictyobacteraceae</taxon>
        <taxon>Dictyobacter</taxon>
    </lineage>
</organism>
<gene>
    <name evidence="1" type="ORF">KSZ_29700</name>
</gene>
<proteinExistence type="predicted"/>
<comment type="caution">
    <text evidence="1">The sequence shown here is derived from an EMBL/GenBank/DDBJ whole genome shotgun (WGS) entry which is preliminary data.</text>
</comment>
<evidence type="ECO:0000313" key="2">
    <source>
        <dbReference type="Proteomes" id="UP000635565"/>
    </source>
</evidence>
<dbReference type="Proteomes" id="UP000635565">
    <property type="component" value="Unassembled WGS sequence"/>
</dbReference>
<reference evidence="1 2" key="1">
    <citation type="journal article" date="2021" name="Int. J. Syst. Evol. Microbiol.">
        <title>Reticulibacter mediterranei gen. nov., sp. nov., within the new family Reticulibacteraceae fam. nov., and Ktedonospora formicarum gen. nov., sp. nov., Ktedonobacter robiniae sp. nov., Dictyobacter formicarum sp. nov. and Dictyobacter arantiisoli sp. nov., belonging to the class Ktedonobacteria.</title>
        <authorList>
            <person name="Yabe S."/>
            <person name="Zheng Y."/>
            <person name="Wang C.M."/>
            <person name="Sakai Y."/>
            <person name="Abe K."/>
            <person name="Yokota A."/>
            <person name="Donadio S."/>
            <person name="Cavaletti L."/>
            <person name="Monciardini P."/>
        </authorList>
    </citation>
    <scope>NUCLEOTIDE SEQUENCE [LARGE SCALE GENOMIC DNA]</scope>
    <source>
        <strain evidence="1 2">SOSP1-9</strain>
    </source>
</reference>
<dbReference type="EMBL" id="BNJJ01000007">
    <property type="protein sequence ID" value="GHO84964.1"/>
    <property type="molecule type" value="Genomic_DNA"/>
</dbReference>
<keyword evidence="2" id="KW-1185">Reference proteome</keyword>
<accession>A0ABQ3VGY0</accession>
<protein>
    <recommendedName>
        <fullName evidence="3">Rhamnogalacturonan lyase domain-containing protein</fullName>
    </recommendedName>
</protein>
<evidence type="ECO:0000313" key="1">
    <source>
        <dbReference type="EMBL" id="GHO84964.1"/>
    </source>
</evidence>
<evidence type="ECO:0008006" key="3">
    <source>
        <dbReference type="Google" id="ProtNLM"/>
    </source>
</evidence>